<comment type="similarity">
    <text evidence="1">Belongs to the NSRP1 family.</text>
</comment>
<dbReference type="Proteomes" id="UP000481861">
    <property type="component" value="Unassembled WGS sequence"/>
</dbReference>
<feature type="domain" description="Nuclear speckle splicing regulatory protein 1 N-terminal" evidence="4">
    <location>
        <begin position="90"/>
        <end position="205"/>
    </location>
</feature>
<feature type="compositionally biased region" description="Basic and acidic residues" evidence="3">
    <location>
        <begin position="185"/>
        <end position="207"/>
    </location>
</feature>
<feature type="compositionally biased region" description="Polar residues" evidence="3">
    <location>
        <begin position="51"/>
        <end position="66"/>
    </location>
</feature>
<organism evidence="5 6">
    <name type="scientific">Massariosphaeria phaeospora</name>
    <dbReference type="NCBI Taxonomy" id="100035"/>
    <lineage>
        <taxon>Eukaryota</taxon>
        <taxon>Fungi</taxon>
        <taxon>Dikarya</taxon>
        <taxon>Ascomycota</taxon>
        <taxon>Pezizomycotina</taxon>
        <taxon>Dothideomycetes</taxon>
        <taxon>Pleosporomycetidae</taxon>
        <taxon>Pleosporales</taxon>
        <taxon>Pleosporales incertae sedis</taxon>
        <taxon>Massariosphaeria</taxon>
    </lineage>
</organism>
<feature type="region of interest" description="Disordered" evidence="3">
    <location>
        <begin position="1"/>
        <end position="89"/>
    </location>
</feature>
<reference evidence="5 6" key="1">
    <citation type="submission" date="2020-01" db="EMBL/GenBank/DDBJ databases">
        <authorList>
            <consortium name="DOE Joint Genome Institute"/>
            <person name="Haridas S."/>
            <person name="Albert R."/>
            <person name="Binder M."/>
            <person name="Bloem J."/>
            <person name="Labutti K."/>
            <person name="Salamov A."/>
            <person name="Andreopoulos B."/>
            <person name="Baker S.E."/>
            <person name="Barry K."/>
            <person name="Bills G."/>
            <person name="Bluhm B.H."/>
            <person name="Cannon C."/>
            <person name="Castanera R."/>
            <person name="Culley D.E."/>
            <person name="Daum C."/>
            <person name="Ezra D."/>
            <person name="Gonzalez J.B."/>
            <person name="Henrissat B."/>
            <person name="Kuo A."/>
            <person name="Liang C."/>
            <person name="Lipzen A."/>
            <person name="Lutzoni F."/>
            <person name="Magnuson J."/>
            <person name="Mondo S."/>
            <person name="Nolan M."/>
            <person name="Ohm R."/>
            <person name="Pangilinan J."/>
            <person name="Park H.-J.H."/>
            <person name="Ramirez L."/>
            <person name="Alfaro M."/>
            <person name="Sun H."/>
            <person name="Tritt A."/>
            <person name="Yoshinaga Y."/>
            <person name="Zwiers L.-H.L."/>
            <person name="Turgeon B.G."/>
            <person name="Goodwin S.B."/>
            <person name="Spatafora J.W."/>
            <person name="Crous P.W."/>
            <person name="Grigoriev I.V."/>
        </authorList>
    </citation>
    <scope>NUCLEOTIDE SEQUENCE [LARGE SCALE GENOMIC DNA]</scope>
    <source>
        <strain evidence="5 6">CBS 611.86</strain>
    </source>
</reference>
<evidence type="ECO:0000256" key="1">
    <source>
        <dbReference type="ARBA" id="ARBA00010126"/>
    </source>
</evidence>
<name>A0A7C8MK57_9PLEO</name>
<dbReference type="PANTHER" id="PTHR47845:SF1">
    <property type="entry name" value="NUCLEAR SPECKLE SPLICING REGULATORY PROTEIN 1 HOMOLOG"/>
    <property type="match status" value="1"/>
</dbReference>
<dbReference type="EMBL" id="JAADJZ010000005">
    <property type="protein sequence ID" value="KAF2875362.1"/>
    <property type="molecule type" value="Genomic_DNA"/>
</dbReference>
<feature type="compositionally biased region" description="Pro residues" evidence="3">
    <location>
        <begin position="288"/>
        <end position="300"/>
    </location>
</feature>
<evidence type="ECO:0000313" key="5">
    <source>
        <dbReference type="EMBL" id="KAF2875362.1"/>
    </source>
</evidence>
<protein>
    <submittedName>
        <fullName evidence="5">Coiled-coil domain-containing protein 55-domain containing protein</fullName>
    </submittedName>
</protein>
<feature type="region of interest" description="Disordered" evidence="3">
    <location>
        <begin position="280"/>
        <end position="338"/>
    </location>
</feature>
<dbReference type="GO" id="GO:0000381">
    <property type="term" value="P:regulation of alternative mRNA splicing, via spliceosome"/>
    <property type="evidence" value="ECO:0007669"/>
    <property type="project" value="InterPro"/>
</dbReference>
<dbReference type="InterPro" id="IPR053246">
    <property type="entry name" value="NS_splicing_regulatory_protein"/>
</dbReference>
<accession>A0A7C8MK57</accession>
<evidence type="ECO:0000256" key="3">
    <source>
        <dbReference type="SAM" id="MobiDB-lite"/>
    </source>
</evidence>
<evidence type="ECO:0000256" key="2">
    <source>
        <dbReference type="ARBA" id="ARBA00023054"/>
    </source>
</evidence>
<dbReference type="AlphaFoldDB" id="A0A7C8MK57"/>
<keyword evidence="2" id="KW-0175">Coiled coil</keyword>
<comment type="caution">
    <text evidence="5">The sequence shown here is derived from an EMBL/GenBank/DDBJ whole genome shotgun (WGS) entry which is preliminary data.</text>
</comment>
<keyword evidence="6" id="KW-1185">Reference proteome</keyword>
<dbReference type="InterPro" id="IPR018612">
    <property type="entry name" value="NSRP1_N"/>
</dbReference>
<feature type="region of interest" description="Disordered" evidence="3">
    <location>
        <begin position="185"/>
        <end position="210"/>
    </location>
</feature>
<dbReference type="OrthoDB" id="446635at2759"/>
<proteinExistence type="inferred from homology"/>
<gene>
    <name evidence="5" type="ORF">BDV95DRAFT_565005</name>
</gene>
<evidence type="ECO:0000313" key="6">
    <source>
        <dbReference type="Proteomes" id="UP000481861"/>
    </source>
</evidence>
<sequence length="338" mass="38069">MAFRFSLDAKKSNLTTNPRKRKALLDDGSDEEKPNKRPTNTQDIGELNFEDITSPSESNPVITTPPKSKARPKQDDPSRTMNSASLQEAEKRIKEALDIDSAIYDYDAAYDAIHARAAAKEAAKREEALERRPKYMDNLLISASVRKKDQLRAQDKLLKREREAEGDAFADKEMFVTSAYKAQQEEARKAEEEERIREAKEGSRKSDGLQAFHRKMLLEEERRHQEDMEAAAELAKTRTLPVEQPKLKSDRELAAEAAKSEGKAIILNEEGEITDRRQLLSAGLNRPAPAPVPVPRPAPKPKADAAVEDKAGKSIKPEDKISSAKERFLQRKREKEGK</sequence>
<evidence type="ECO:0000259" key="4">
    <source>
        <dbReference type="Pfam" id="PF09745"/>
    </source>
</evidence>
<dbReference type="Pfam" id="PF09745">
    <property type="entry name" value="NSRP1_N"/>
    <property type="match status" value="1"/>
</dbReference>
<dbReference type="PANTHER" id="PTHR47845">
    <property type="entry name" value="NUCLEAR SPECKLE SPLICING REGULATORY PROTEIN 1 HOMOLOG"/>
    <property type="match status" value="1"/>
</dbReference>
<feature type="compositionally biased region" description="Basic and acidic residues" evidence="3">
    <location>
        <begin position="301"/>
        <end position="338"/>
    </location>
</feature>
<feature type="region of interest" description="Disordered" evidence="3">
    <location>
        <begin position="223"/>
        <end position="252"/>
    </location>
</feature>